<sequence length="398" mass="44927">MKIAMIHWGYPPIIGGVETHLSQLCPALVELGHEVFLLTGSHPEAASSYIEHGVKIKRLPIMDLNWLYHRGFASLENDINREIEVFLDETKAEIIHAHNMHYFSKIHAKALEQEALKRNIPLVLTAHNVWDDSEFLLLSNIKWDHIIAVSQFIKKELAGFGFNPDKITSILHGVRGNNLNLSNKESAWQKYPVLKNRKVIFHPARMGLAKGSAVIVKAFRLIKNEFPDALLVLAGTKNIIDWGEYQQKEIAYIVQLLDVLGLRKDTLIDQYPVDFMPAMYVAADICVYPSIFSEPFGLVMLESMSTGKPVVVSRSGGMPEVIKSGINGYIVPPNDYISLARAIAKLFKDPKLASRLGQNGLKIFHQKFTLERMVDDIIIIYNNTLDLKRQTKIYGSDS</sequence>
<dbReference type="AlphaFoldDB" id="A0A1F5PJI9"/>
<proteinExistence type="predicted"/>
<dbReference type="PANTHER" id="PTHR12526">
    <property type="entry name" value="GLYCOSYLTRANSFERASE"/>
    <property type="match status" value="1"/>
</dbReference>
<dbReference type="CDD" id="cd03801">
    <property type="entry name" value="GT4_PimA-like"/>
    <property type="match status" value="1"/>
</dbReference>
<feature type="domain" description="Glycosyl transferase family 1" evidence="1">
    <location>
        <begin position="189"/>
        <end position="361"/>
    </location>
</feature>
<dbReference type="GO" id="GO:0016757">
    <property type="term" value="F:glycosyltransferase activity"/>
    <property type="evidence" value="ECO:0007669"/>
    <property type="project" value="InterPro"/>
</dbReference>
<evidence type="ECO:0000313" key="3">
    <source>
        <dbReference type="EMBL" id="OGE90051.1"/>
    </source>
</evidence>
<evidence type="ECO:0000259" key="1">
    <source>
        <dbReference type="Pfam" id="PF00534"/>
    </source>
</evidence>
<dbReference type="Gene3D" id="3.40.50.2000">
    <property type="entry name" value="Glycogen Phosphorylase B"/>
    <property type="match status" value="2"/>
</dbReference>
<dbReference type="Proteomes" id="UP000177682">
    <property type="component" value="Unassembled WGS sequence"/>
</dbReference>
<reference evidence="3 4" key="1">
    <citation type="journal article" date="2016" name="Nat. Commun.">
        <title>Thousands of microbial genomes shed light on interconnected biogeochemical processes in an aquifer system.</title>
        <authorList>
            <person name="Anantharaman K."/>
            <person name="Brown C.T."/>
            <person name="Hug L.A."/>
            <person name="Sharon I."/>
            <person name="Castelle C.J."/>
            <person name="Probst A.J."/>
            <person name="Thomas B.C."/>
            <person name="Singh A."/>
            <person name="Wilkins M.J."/>
            <person name="Karaoz U."/>
            <person name="Brodie E.L."/>
            <person name="Williams K.H."/>
            <person name="Hubbard S.S."/>
            <person name="Banfield J.F."/>
        </authorList>
    </citation>
    <scope>NUCLEOTIDE SEQUENCE [LARGE SCALE GENOMIC DNA]</scope>
</reference>
<accession>A0A1F5PJI9</accession>
<comment type="caution">
    <text evidence="3">The sequence shown here is derived from an EMBL/GenBank/DDBJ whole genome shotgun (WGS) entry which is preliminary data.</text>
</comment>
<dbReference type="EMBL" id="MFEY01000007">
    <property type="protein sequence ID" value="OGE90051.1"/>
    <property type="molecule type" value="Genomic_DNA"/>
</dbReference>
<dbReference type="Pfam" id="PF00534">
    <property type="entry name" value="Glycos_transf_1"/>
    <property type="match status" value="1"/>
</dbReference>
<evidence type="ECO:0000259" key="2">
    <source>
        <dbReference type="Pfam" id="PF13439"/>
    </source>
</evidence>
<evidence type="ECO:0000313" key="4">
    <source>
        <dbReference type="Proteomes" id="UP000177682"/>
    </source>
</evidence>
<feature type="domain" description="Glycosyltransferase subfamily 4-like N-terminal" evidence="2">
    <location>
        <begin position="14"/>
        <end position="174"/>
    </location>
</feature>
<dbReference type="InterPro" id="IPR028098">
    <property type="entry name" value="Glyco_trans_4-like_N"/>
</dbReference>
<evidence type="ECO:0008006" key="5">
    <source>
        <dbReference type="Google" id="ProtNLM"/>
    </source>
</evidence>
<protein>
    <recommendedName>
        <fullName evidence="5">Glycosyl transferase family 1</fullName>
    </recommendedName>
</protein>
<gene>
    <name evidence="3" type="ORF">A3E29_03000</name>
</gene>
<name>A0A1F5PJI9_9BACT</name>
<dbReference type="SUPFAM" id="SSF53756">
    <property type="entry name" value="UDP-Glycosyltransferase/glycogen phosphorylase"/>
    <property type="match status" value="1"/>
</dbReference>
<organism evidence="3 4">
    <name type="scientific">Candidatus Doudnabacteria bacterium RIFCSPHIGHO2_12_FULL_48_16</name>
    <dbReference type="NCBI Taxonomy" id="1817838"/>
    <lineage>
        <taxon>Bacteria</taxon>
        <taxon>Candidatus Doudnaibacteriota</taxon>
    </lineage>
</organism>
<dbReference type="Pfam" id="PF13439">
    <property type="entry name" value="Glyco_transf_4"/>
    <property type="match status" value="1"/>
</dbReference>
<dbReference type="InterPro" id="IPR001296">
    <property type="entry name" value="Glyco_trans_1"/>
</dbReference>